<dbReference type="GO" id="GO:0032993">
    <property type="term" value="C:protein-DNA complex"/>
    <property type="evidence" value="ECO:0007669"/>
    <property type="project" value="TreeGrafter"/>
</dbReference>
<dbReference type="FunFam" id="1.10.10.10:FF:000001">
    <property type="entry name" value="LysR family transcriptional regulator"/>
    <property type="match status" value="1"/>
</dbReference>
<organism evidence="6 7">
    <name type="scientific">Jatrophihabitans endophyticus</name>
    <dbReference type="NCBI Taxonomy" id="1206085"/>
    <lineage>
        <taxon>Bacteria</taxon>
        <taxon>Bacillati</taxon>
        <taxon>Actinomycetota</taxon>
        <taxon>Actinomycetes</taxon>
        <taxon>Jatrophihabitantales</taxon>
        <taxon>Jatrophihabitantaceae</taxon>
        <taxon>Jatrophihabitans</taxon>
    </lineage>
</organism>
<dbReference type="Proteomes" id="UP000186132">
    <property type="component" value="Unassembled WGS sequence"/>
</dbReference>
<dbReference type="Gene3D" id="3.40.190.10">
    <property type="entry name" value="Periplasmic binding protein-like II"/>
    <property type="match status" value="2"/>
</dbReference>
<dbReference type="SUPFAM" id="SSF53850">
    <property type="entry name" value="Periplasmic binding protein-like II"/>
    <property type="match status" value="1"/>
</dbReference>
<dbReference type="AlphaFoldDB" id="A0A1M5SZM1"/>
<keyword evidence="7" id="KW-1185">Reference proteome</keyword>
<evidence type="ECO:0000256" key="2">
    <source>
        <dbReference type="ARBA" id="ARBA00023015"/>
    </source>
</evidence>
<sequence length="287" mass="31211">MDPNPLELRHLRALVAVTEEGTFTAAAARLGISQPALSRTVVALEALLEGQLVTRTTRSVALTDVGVRTYRAAVAALAAVDDVAAAAGRQPRPLRLGYAWSALGRHTGEVMRRWRSDYPQVPLEVHRVDHADGGLDRGIADVAVVRGEFERSDRVTQLLFREPRMAVLPVGHRLAAQESILLGELRDETVVITHYGITRLDLWPPSERPRVALTVDNTDDWLTEIAGGLGIGVTGESTASQHAHPGVTFVPIDDAERLAVHLAWPVRPTHPATAEFAELVTRVVTSR</sequence>
<dbReference type="STRING" id="1206085.SAMN05443575_3869"/>
<dbReference type="PROSITE" id="PS50931">
    <property type="entry name" value="HTH_LYSR"/>
    <property type="match status" value="1"/>
</dbReference>
<evidence type="ECO:0000313" key="7">
    <source>
        <dbReference type="Proteomes" id="UP000186132"/>
    </source>
</evidence>
<dbReference type="PANTHER" id="PTHR30346:SF0">
    <property type="entry name" value="HCA OPERON TRANSCRIPTIONAL ACTIVATOR HCAR"/>
    <property type="match status" value="1"/>
</dbReference>
<dbReference type="CDD" id="cd08414">
    <property type="entry name" value="PBP2_LTTR_aromatics_like"/>
    <property type="match status" value="1"/>
</dbReference>
<keyword evidence="3 6" id="KW-0238">DNA-binding</keyword>
<accession>A0A1M5SZM1</accession>
<dbReference type="EMBL" id="FQVU01000006">
    <property type="protein sequence ID" value="SHH43926.1"/>
    <property type="molecule type" value="Genomic_DNA"/>
</dbReference>
<dbReference type="Pfam" id="PF03466">
    <property type="entry name" value="LysR_substrate"/>
    <property type="match status" value="1"/>
</dbReference>
<keyword evidence="4" id="KW-0804">Transcription</keyword>
<dbReference type="InterPro" id="IPR005119">
    <property type="entry name" value="LysR_subst-bd"/>
</dbReference>
<dbReference type="PANTHER" id="PTHR30346">
    <property type="entry name" value="TRANSCRIPTIONAL DUAL REGULATOR HCAR-RELATED"/>
    <property type="match status" value="1"/>
</dbReference>
<dbReference type="Pfam" id="PF00126">
    <property type="entry name" value="HTH_1"/>
    <property type="match status" value="1"/>
</dbReference>
<dbReference type="RefSeq" id="WP_073392068.1">
    <property type="nucleotide sequence ID" value="NZ_FQVU01000006.1"/>
</dbReference>
<dbReference type="PRINTS" id="PR00039">
    <property type="entry name" value="HTHLYSR"/>
</dbReference>
<evidence type="ECO:0000256" key="3">
    <source>
        <dbReference type="ARBA" id="ARBA00023125"/>
    </source>
</evidence>
<comment type="similarity">
    <text evidence="1">Belongs to the LysR transcriptional regulatory family.</text>
</comment>
<dbReference type="GO" id="GO:0003700">
    <property type="term" value="F:DNA-binding transcription factor activity"/>
    <property type="evidence" value="ECO:0007669"/>
    <property type="project" value="InterPro"/>
</dbReference>
<dbReference type="SUPFAM" id="SSF46785">
    <property type="entry name" value="Winged helix' DNA-binding domain"/>
    <property type="match status" value="1"/>
</dbReference>
<dbReference type="InterPro" id="IPR000847">
    <property type="entry name" value="LysR_HTH_N"/>
</dbReference>
<evidence type="ECO:0000256" key="1">
    <source>
        <dbReference type="ARBA" id="ARBA00009437"/>
    </source>
</evidence>
<reference evidence="6 7" key="1">
    <citation type="submission" date="2016-11" db="EMBL/GenBank/DDBJ databases">
        <authorList>
            <person name="Jaros S."/>
            <person name="Januszkiewicz K."/>
            <person name="Wedrychowicz H."/>
        </authorList>
    </citation>
    <scope>NUCLEOTIDE SEQUENCE [LARGE SCALE GENOMIC DNA]</scope>
    <source>
        <strain evidence="6 7">DSM 45627</strain>
    </source>
</reference>
<feature type="domain" description="HTH lysR-type" evidence="5">
    <location>
        <begin position="6"/>
        <end position="63"/>
    </location>
</feature>
<dbReference type="GO" id="GO:0003677">
    <property type="term" value="F:DNA binding"/>
    <property type="evidence" value="ECO:0007669"/>
    <property type="project" value="UniProtKB-KW"/>
</dbReference>
<dbReference type="InterPro" id="IPR036390">
    <property type="entry name" value="WH_DNA-bd_sf"/>
</dbReference>
<keyword evidence="2" id="KW-0805">Transcription regulation</keyword>
<protein>
    <submittedName>
        <fullName evidence="6">DNA-binding transcriptional regulator, LysR family</fullName>
    </submittedName>
</protein>
<evidence type="ECO:0000313" key="6">
    <source>
        <dbReference type="EMBL" id="SHH43926.1"/>
    </source>
</evidence>
<proteinExistence type="inferred from homology"/>
<dbReference type="Gene3D" id="1.10.10.10">
    <property type="entry name" value="Winged helix-like DNA-binding domain superfamily/Winged helix DNA-binding domain"/>
    <property type="match status" value="1"/>
</dbReference>
<name>A0A1M5SZM1_9ACTN</name>
<evidence type="ECO:0000259" key="5">
    <source>
        <dbReference type="PROSITE" id="PS50931"/>
    </source>
</evidence>
<gene>
    <name evidence="6" type="ORF">SAMN05443575_3869</name>
</gene>
<dbReference type="InterPro" id="IPR036388">
    <property type="entry name" value="WH-like_DNA-bd_sf"/>
</dbReference>
<evidence type="ECO:0000256" key="4">
    <source>
        <dbReference type="ARBA" id="ARBA00023163"/>
    </source>
</evidence>